<gene>
    <name evidence="3" type="primary">5565682</name>
</gene>
<evidence type="ECO:0000256" key="2">
    <source>
        <dbReference type="SAM" id="MobiDB-lite"/>
    </source>
</evidence>
<feature type="region of interest" description="Disordered" evidence="2">
    <location>
        <begin position="349"/>
        <end position="386"/>
    </location>
</feature>
<dbReference type="OrthoDB" id="8117310at2759"/>
<evidence type="ECO:0000256" key="1">
    <source>
        <dbReference type="SAM" id="Coils"/>
    </source>
</evidence>
<dbReference type="EnsemblMetazoa" id="AAEL004938-RC">
    <property type="protein sequence ID" value="AAEL004938-PC"/>
    <property type="gene ID" value="AAEL004938"/>
</dbReference>
<protein>
    <submittedName>
        <fullName evidence="3">Uncharacterized protein</fullName>
    </submittedName>
</protein>
<feature type="compositionally biased region" description="Polar residues" evidence="2">
    <location>
        <begin position="594"/>
        <end position="604"/>
    </location>
</feature>
<keyword evidence="1" id="KW-0175">Coiled coil</keyword>
<feature type="region of interest" description="Disordered" evidence="2">
    <location>
        <begin position="665"/>
        <end position="712"/>
    </location>
</feature>
<feature type="compositionally biased region" description="Polar residues" evidence="2">
    <location>
        <begin position="224"/>
        <end position="239"/>
    </location>
</feature>
<feature type="compositionally biased region" description="Low complexity" evidence="2">
    <location>
        <begin position="184"/>
        <end position="203"/>
    </location>
</feature>
<feature type="compositionally biased region" description="Basic and acidic residues" evidence="2">
    <location>
        <begin position="365"/>
        <end position="378"/>
    </location>
</feature>
<feature type="compositionally biased region" description="Polar residues" evidence="2">
    <location>
        <begin position="701"/>
        <end position="712"/>
    </location>
</feature>
<dbReference type="OMA" id="TRESQSY"/>
<reference evidence="3" key="2">
    <citation type="submission" date="2022-10" db="UniProtKB">
        <authorList>
            <consortium name="EnsemblMetazoa"/>
        </authorList>
    </citation>
    <scope>IDENTIFICATION</scope>
    <source>
        <strain evidence="3">LVP_AGWG</strain>
    </source>
</reference>
<proteinExistence type="predicted"/>
<evidence type="ECO:0000313" key="3">
    <source>
        <dbReference type="EnsemblMetazoa" id="AAEL004938-PB"/>
    </source>
</evidence>
<feature type="coiled-coil region" evidence="1">
    <location>
        <begin position="567"/>
        <end position="594"/>
    </location>
</feature>
<feature type="region of interest" description="Disordered" evidence="2">
    <location>
        <begin position="594"/>
        <end position="634"/>
    </location>
</feature>
<sequence length="712" mass="80246">MSYGAGYGTTGRTASTSSIYDYPEHLNPFYEDENHKRLRFWHFGNHRSDKPRSERRGSLVSIRDGLRDMWEFKTFRLKKKRSSSLGINKTSESPPPLRRDDPDVHYHTIGSNSSAYRNTINTVGYGSGQSQSTSNTPLFLRNSRYRSSLQTQSKENEIGLHRNDRYRSTIQNGFATYSGNSMVTSTPRSRYGTGTTGRGMTAGVSQSSLKSTNPFDDEEMDDSISLNDSFNGANGTIRSSMARRKKRRAPPPPVRNLANIPVDPSDTALATRLKIEETPPPENPEDVKNLSNLTAEIESFVRTNSDDRVNHMRTEQVLRVEEPTTPSDSNNNHVEEIVVVERKHEVVESVNSTPAAVQERLQLNVDDKKPPPEKENRGNVDIPEPVEQMSRLEELKIDEEPIPATPPPQPSPRAKPTPQPIPQTPPTVEPVDLEDVALPETPIPARRLNKNRNQVPTNGTELRITESSDSATTSTTEEEENMEFKAAKPINYEFKYKVEPIKTEIDEKINTARLKISESTGDIESLQNSGTERRRSVRDIIESINKSQSLLKVNHESSGTMYSAQSNDSVNRNLRELNDRENEIQRMLHEMESNYGSNAQSQPRKWSLTPPTKKRSSYYDNVPEGDENLDNLDDRNNLLSKSALRSKKSPTKSLGMEQTDDVQFQDCIDWNPLPKPRRSRHFPDTPVNQSTSASGGVLTVIDQNNNGNEKQS</sequence>
<feature type="region of interest" description="Disordered" evidence="2">
    <location>
        <begin position="641"/>
        <end position="660"/>
    </location>
</feature>
<dbReference type="Proteomes" id="UP000008820">
    <property type="component" value="Chromosome 2"/>
</dbReference>
<keyword evidence="4" id="KW-1185">Reference proteome</keyword>
<reference evidence="3 4" key="1">
    <citation type="submission" date="2017-06" db="EMBL/GenBank/DDBJ databases">
        <title>Aedes aegypti genome working group (AGWG) sequencing and assembly.</title>
        <authorList>
            <consortium name="Aedes aegypti Genome Working Group (AGWG)"/>
            <person name="Matthews B.J."/>
        </authorList>
    </citation>
    <scope>NUCLEOTIDE SEQUENCE [LARGE SCALE GENOMIC DNA]</scope>
    <source>
        <strain evidence="3 4">LVP_AGWG</strain>
    </source>
</reference>
<name>A0A8W7HF01_AEDAE</name>
<feature type="compositionally biased region" description="Pro residues" evidence="2">
    <location>
        <begin position="403"/>
        <end position="428"/>
    </location>
</feature>
<feature type="region of interest" description="Disordered" evidence="2">
    <location>
        <begin position="178"/>
        <end position="262"/>
    </location>
</feature>
<feature type="compositionally biased region" description="Polar residues" evidence="2">
    <location>
        <begin position="204"/>
        <end position="214"/>
    </location>
</feature>
<dbReference type="AlphaFoldDB" id="A0A8W7HF01"/>
<evidence type="ECO:0000313" key="4">
    <source>
        <dbReference type="Proteomes" id="UP000008820"/>
    </source>
</evidence>
<accession>A0A8W7HF01</accession>
<dbReference type="EnsemblMetazoa" id="AAEL004938-RB">
    <property type="protein sequence ID" value="AAEL004938-PB"/>
    <property type="gene ID" value="AAEL004938"/>
</dbReference>
<organism evidence="3 4">
    <name type="scientific">Aedes aegypti</name>
    <name type="common">Yellowfever mosquito</name>
    <name type="synonym">Culex aegypti</name>
    <dbReference type="NCBI Taxonomy" id="7159"/>
    <lineage>
        <taxon>Eukaryota</taxon>
        <taxon>Metazoa</taxon>
        <taxon>Ecdysozoa</taxon>
        <taxon>Arthropoda</taxon>
        <taxon>Hexapoda</taxon>
        <taxon>Insecta</taxon>
        <taxon>Pterygota</taxon>
        <taxon>Neoptera</taxon>
        <taxon>Endopterygota</taxon>
        <taxon>Diptera</taxon>
        <taxon>Nematocera</taxon>
        <taxon>Culicoidea</taxon>
        <taxon>Culicidae</taxon>
        <taxon>Culicinae</taxon>
        <taxon>Aedini</taxon>
        <taxon>Aedes</taxon>
        <taxon>Stegomyia</taxon>
    </lineage>
</organism>
<feature type="region of interest" description="Disordered" evidence="2">
    <location>
        <begin position="398"/>
        <end position="432"/>
    </location>
</feature>